<sequence length="57" mass="6605">MGEHARRYPDPLIPIMADGFVLYADDHRGHGYTAPPRRRSATSARTARNWWWRISPA</sequence>
<dbReference type="SUPFAM" id="SSF53474">
    <property type="entry name" value="alpha/beta-Hydrolases"/>
    <property type="match status" value="1"/>
</dbReference>
<dbReference type="InterPro" id="IPR029058">
    <property type="entry name" value="AB_hydrolase_fold"/>
</dbReference>
<name>A0A974P0E1_9CAUL</name>
<reference evidence="1" key="1">
    <citation type="submission" date="2021-01" db="EMBL/GenBank/DDBJ databases">
        <title>Genome sequence of Phenylobacterium sp. 20VBR1 isolated from a valley glaceir, Ny-Alesund, Svalbard.</title>
        <authorList>
            <person name="Thomas F.A."/>
            <person name="Krishnan K.P."/>
            <person name="Sinha R.K."/>
        </authorList>
    </citation>
    <scope>NUCLEOTIDE SEQUENCE</scope>
    <source>
        <strain evidence="1">20VBR1</strain>
    </source>
</reference>
<dbReference type="AlphaFoldDB" id="A0A974P0E1"/>
<protein>
    <submittedName>
        <fullName evidence="1">Uncharacterized protein</fullName>
    </submittedName>
</protein>
<accession>A0A974P0E1</accession>
<gene>
    <name evidence="1" type="ORF">JKL49_15010</name>
</gene>
<proteinExistence type="predicted"/>
<dbReference type="EMBL" id="CP068570">
    <property type="protein sequence ID" value="QQZ48741.1"/>
    <property type="molecule type" value="Genomic_DNA"/>
</dbReference>
<evidence type="ECO:0000313" key="1">
    <source>
        <dbReference type="EMBL" id="QQZ48741.1"/>
    </source>
</evidence>
<organism evidence="1">
    <name type="scientific">Phenylobacterium glaciei</name>
    <dbReference type="NCBI Taxonomy" id="2803784"/>
    <lineage>
        <taxon>Bacteria</taxon>
        <taxon>Pseudomonadati</taxon>
        <taxon>Pseudomonadota</taxon>
        <taxon>Alphaproteobacteria</taxon>
        <taxon>Caulobacterales</taxon>
        <taxon>Caulobacteraceae</taxon>
        <taxon>Phenylobacterium</taxon>
    </lineage>
</organism>